<feature type="compositionally biased region" description="Low complexity" evidence="8">
    <location>
        <begin position="550"/>
        <end position="568"/>
    </location>
</feature>
<keyword evidence="3" id="KW-0813">Transport</keyword>
<feature type="compositionally biased region" description="Polar residues" evidence="8">
    <location>
        <begin position="17"/>
        <end position="29"/>
    </location>
</feature>
<evidence type="ECO:0000256" key="4">
    <source>
        <dbReference type="ARBA" id="ARBA00022614"/>
    </source>
</evidence>
<feature type="domain" description="TAP-C" evidence="10">
    <location>
        <begin position="578"/>
        <end position="633"/>
    </location>
</feature>
<dbReference type="PROSITE" id="PS51450">
    <property type="entry name" value="LRR"/>
    <property type="match status" value="1"/>
</dbReference>
<dbReference type="GO" id="GO:0005654">
    <property type="term" value="C:nucleoplasm"/>
    <property type="evidence" value="ECO:0007669"/>
    <property type="project" value="UniProtKB-SubCell"/>
</dbReference>
<comment type="caution">
    <text evidence="11">The sequence shown here is derived from an EMBL/GenBank/DDBJ whole genome shotgun (WGS) entry which is preliminary data.</text>
</comment>
<dbReference type="AlphaFoldDB" id="A0A813PHC2"/>
<feature type="region of interest" description="Disordered" evidence="8">
    <location>
        <begin position="1"/>
        <end position="53"/>
    </location>
</feature>
<dbReference type="Gene3D" id="3.80.10.10">
    <property type="entry name" value="Ribonuclease Inhibitor"/>
    <property type="match status" value="1"/>
</dbReference>
<dbReference type="SUPFAM" id="SSF54928">
    <property type="entry name" value="RNA-binding domain, RBD"/>
    <property type="match status" value="1"/>
</dbReference>
<dbReference type="PROSITE" id="PS50177">
    <property type="entry name" value="NTF2_DOMAIN"/>
    <property type="match status" value="1"/>
</dbReference>
<feature type="region of interest" description="Disordered" evidence="8">
    <location>
        <begin position="543"/>
        <end position="571"/>
    </location>
</feature>
<dbReference type="InterPro" id="IPR030217">
    <property type="entry name" value="NXF_fam"/>
</dbReference>
<dbReference type="Gene3D" id="3.30.70.330">
    <property type="match status" value="1"/>
</dbReference>
<dbReference type="Gene3D" id="3.10.450.50">
    <property type="match status" value="1"/>
</dbReference>
<dbReference type="SMART" id="SM00804">
    <property type="entry name" value="TAP_C"/>
    <property type="match status" value="1"/>
</dbReference>
<accession>A0A813PHC2</accession>
<dbReference type="OrthoDB" id="25872at2759"/>
<dbReference type="InterPro" id="IPR001611">
    <property type="entry name" value="Leu-rich_rpt"/>
</dbReference>
<dbReference type="EMBL" id="CAJNOQ010000066">
    <property type="protein sequence ID" value="CAF0750525.1"/>
    <property type="molecule type" value="Genomic_DNA"/>
</dbReference>
<dbReference type="InterPro" id="IPR032675">
    <property type="entry name" value="LRR_dom_sf"/>
</dbReference>
<evidence type="ECO:0000256" key="7">
    <source>
        <dbReference type="ARBA" id="ARBA00023242"/>
    </source>
</evidence>
<dbReference type="CDD" id="cd14342">
    <property type="entry name" value="UBA_TAP-C"/>
    <property type="match status" value="1"/>
</dbReference>
<keyword evidence="7" id="KW-0539">Nucleus</keyword>
<evidence type="ECO:0000313" key="11">
    <source>
        <dbReference type="EMBL" id="CAF0750525.1"/>
    </source>
</evidence>
<evidence type="ECO:0000259" key="10">
    <source>
        <dbReference type="PROSITE" id="PS51281"/>
    </source>
</evidence>
<evidence type="ECO:0000259" key="9">
    <source>
        <dbReference type="PROSITE" id="PS50177"/>
    </source>
</evidence>
<comment type="subcellular location">
    <subcellularLocation>
        <location evidence="1">Nucleus</location>
        <location evidence="1">Nucleoplasm</location>
    </subcellularLocation>
</comment>
<organism evidence="11 13">
    <name type="scientific">Didymodactylos carnosus</name>
    <dbReference type="NCBI Taxonomy" id="1234261"/>
    <lineage>
        <taxon>Eukaryota</taxon>
        <taxon>Metazoa</taxon>
        <taxon>Spiralia</taxon>
        <taxon>Gnathifera</taxon>
        <taxon>Rotifera</taxon>
        <taxon>Eurotatoria</taxon>
        <taxon>Bdelloidea</taxon>
        <taxon>Philodinida</taxon>
        <taxon>Philodinidae</taxon>
        <taxon>Didymodactylos</taxon>
    </lineage>
</organism>
<gene>
    <name evidence="11" type="ORF">GPM918_LOCUS803</name>
    <name evidence="12" type="ORF">SRO942_LOCUS803</name>
</gene>
<dbReference type="Gene3D" id="1.10.8.10">
    <property type="entry name" value="DNA helicase RuvA subunit, C-terminal domain"/>
    <property type="match status" value="1"/>
</dbReference>
<dbReference type="SUPFAM" id="SSF54427">
    <property type="entry name" value="NTF2-like"/>
    <property type="match status" value="1"/>
</dbReference>
<evidence type="ECO:0000256" key="2">
    <source>
        <dbReference type="ARBA" id="ARBA00009285"/>
    </source>
</evidence>
<evidence type="ECO:0000256" key="3">
    <source>
        <dbReference type="ARBA" id="ARBA00022448"/>
    </source>
</evidence>
<sequence length="633" mass="72253">MSYRNQTRGGYRHHTDPTSSGYYKGSQNVRYRTRGGPSGRGRGNRRPTDDVDSLTVSISDNLTTDTSVRNFRGRVVNSTHRGGGGFGGPRPVGLFNKHTNQSQARQNQTGWWRVSIPKAGHIGKDRVMSILKVHTSRQFQPYHYFIDRDTNMGVFFVNSREEADMLKRANGKLSAQNSETLSIMVGRAAFPAPYLDEDLIRHFRDFIRTRYDMNTNALNLSNLADDEALSAVGIYPQLNKQQFVRDLINIINDNIPMTRFLDLSQNSITNLYEFRNLKLPHLEQLNLSLNQLRAVDELQYLKNLPLLSNLYLRENVLQQSSKNNDDLISAIRQKLPQLKRLDDNELPPTIRFATDIDIIQLPKSKPHYVPEELQSFLGRFIQEYYQLFDIRGRDSLHSCYHEKCMFSLCIATPPDSCGIQTRQYKYGPQIYDSRNLQKVVNDSKRLELLKYGKQTVLDYLRIKFPTTKHDPNSFHVDVISSSGSTAIFTINGLYKEIDAVGGSIRCFQRTFTMVQSANGVHIICDHLLVVNATNDQVVKMNKSVAPPPSAQTSQPSSSQIPQSMSMDQHQLSIQNQDPNRQQMILKFSTESGMNQHFSTLCLEEHNWDYNKAAQVFTQLQNENKIPSAAFIKS</sequence>
<dbReference type="Pfam" id="PF22602">
    <property type="entry name" value="NXF_NTF2"/>
    <property type="match status" value="1"/>
</dbReference>
<dbReference type="InterPro" id="IPR057125">
    <property type="entry name" value="NXF1/2/3/5-like_LRR"/>
</dbReference>
<keyword evidence="4" id="KW-0433">Leucine-rich repeat</keyword>
<keyword evidence="6" id="KW-0509">mRNA transport</keyword>
<dbReference type="EMBL" id="CAJOBC010000066">
    <property type="protein sequence ID" value="CAF3530026.1"/>
    <property type="molecule type" value="Genomic_DNA"/>
</dbReference>
<dbReference type="PANTHER" id="PTHR10662:SF22">
    <property type="entry name" value="NUCLEAR RNA EXPORT FACTOR 1"/>
    <property type="match status" value="1"/>
</dbReference>
<dbReference type="GO" id="GO:0005737">
    <property type="term" value="C:cytoplasm"/>
    <property type="evidence" value="ECO:0007669"/>
    <property type="project" value="InterPro"/>
</dbReference>
<dbReference type="Proteomes" id="UP000681722">
    <property type="component" value="Unassembled WGS sequence"/>
</dbReference>
<dbReference type="InterPro" id="IPR032710">
    <property type="entry name" value="NTF2-like_dom_sf"/>
</dbReference>
<dbReference type="InterPro" id="IPR009060">
    <property type="entry name" value="UBA-like_sf"/>
</dbReference>
<dbReference type="Proteomes" id="UP000663829">
    <property type="component" value="Unassembled WGS sequence"/>
</dbReference>
<evidence type="ECO:0000256" key="5">
    <source>
        <dbReference type="ARBA" id="ARBA00022737"/>
    </source>
</evidence>
<evidence type="ECO:0000256" key="1">
    <source>
        <dbReference type="ARBA" id="ARBA00004642"/>
    </source>
</evidence>
<dbReference type="Pfam" id="PF09162">
    <property type="entry name" value="Tap-RNA_bind"/>
    <property type="match status" value="1"/>
</dbReference>
<dbReference type="PANTHER" id="PTHR10662">
    <property type="entry name" value="NUCLEAR RNA EXPORT FACTOR"/>
    <property type="match status" value="1"/>
</dbReference>
<keyword evidence="5" id="KW-0677">Repeat</keyword>
<dbReference type="SUPFAM" id="SSF52058">
    <property type="entry name" value="L domain-like"/>
    <property type="match status" value="1"/>
</dbReference>
<evidence type="ECO:0000313" key="13">
    <source>
        <dbReference type="Proteomes" id="UP000663829"/>
    </source>
</evidence>
<dbReference type="SUPFAM" id="SSF46934">
    <property type="entry name" value="UBA-like"/>
    <property type="match status" value="1"/>
</dbReference>
<dbReference type="InterPro" id="IPR005637">
    <property type="entry name" value="TAP_C_dom"/>
</dbReference>
<feature type="domain" description="NTF2" evidence="9">
    <location>
        <begin position="376"/>
        <end position="530"/>
    </location>
</feature>
<protein>
    <recommendedName>
        <fullName evidence="14">Nuclear RNA export factor 1</fullName>
    </recommendedName>
</protein>
<dbReference type="InterPro" id="IPR035979">
    <property type="entry name" value="RBD_domain_sf"/>
</dbReference>
<dbReference type="InterPro" id="IPR018222">
    <property type="entry name" value="Nuclear_transport_factor_2_euk"/>
</dbReference>
<evidence type="ECO:0000256" key="8">
    <source>
        <dbReference type="SAM" id="MobiDB-lite"/>
    </source>
</evidence>
<reference evidence="11" key="1">
    <citation type="submission" date="2021-02" db="EMBL/GenBank/DDBJ databases">
        <authorList>
            <person name="Nowell W R."/>
        </authorList>
    </citation>
    <scope>NUCLEOTIDE SEQUENCE</scope>
</reference>
<keyword evidence="13" id="KW-1185">Reference proteome</keyword>
<dbReference type="Pfam" id="PF24048">
    <property type="entry name" value="LRR_NXF1-5"/>
    <property type="match status" value="1"/>
</dbReference>
<dbReference type="InterPro" id="IPR002075">
    <property type="entry name" value="NTF2_dom"/>
</dbReference>
<dbReference type="FunFam" id="1.10.8.10:FF:000018">
    <property type="entry name" value="Nuclear RNA export factor 1"/>
    <property type="match status" value="1"/>
</dbReference>
<dbReference type="Pfam" id="PF03943">
    <property type="entry name" value="TAP_C"/>
    <property type="match status" value="1"/>
</dbReference>
<comment type="similarity">
    <text evidence="2">Belongs to the NXF family.</text>
</comment>
<dbReference type="InterPro" id="IPR015245">
    <property type="entry name" value="Tap_RNA-bd"/>
</dbReference>
<dbReference type="GO" id="GO:0016973">
    <property type="term" value="P:poly(A)+ mRNA export from nucleus"/>
    <property type="evidence" value="ECO:0007669"/>
    <property type="project" value="TreeGrafter"/>
</dbReference>
<dbReference type="InterPro" id="IPR012677">
    <property type="entry name" value="Nucleotide-bd_a/b_plait_sf"/>
</dbReference>
<dbReference type="PROSITE" id="PS51281">
    <property type="entry name" value="TAP_C"/>
    <property type="match status" value="1"/>
</dbReference>
<evidence type="ECO:0000313" key="12">
    <source>
        <dbReference type="EMBL" id="CAF3530026.1"/>
    </source>
</evidence>
<dbReference type="GO" id="GO:0003723">
    <property type="term" value="F:RNA binding"/>
    <property type="evidence" value="ECO:0007669"/>
    <property type="project" value="InterPro"/>
</dbReference>
<evidence type="ECO:0000256" key="6">
    <source>
        <dbReference type="ARBA" id="ARBA00022816"/>
    </source>
</evidence>
<name>A0A813PHC2_9BILA</name>
<proteinExistence type="inferred from homology"/>
<evidence type="ECO:0008006" key="14">
    <source>
        <dbReference type="Google" id="ProtNLM"/>
    </source>
</evidence>